<comment type="caution">
    <text evidence="2">The sequence shown here is derived from an EMBL/GenBank/DDBJ whole genome shotgun (WGS) entry which is preliminary data.</text>
</comment>
<feature type="chain" id="PRO_5035823058" description="Secreted protein" evidence="1">
    <location>
        <begin position="17"/>
        <end position="71"/>
    </location>
</feature>
<evidence type="ECO:0008006" key="4">
    <source>
        <dbReference type="Google" id="ProtNLM"/>
    </source>
</evidence>
<feature type="signal peptide" evidence="1">
    <location>
        <begin position="1"/>
        <end position="16"/>
    </location>
</feature>
<sequence>MFVVVGILVLCTCVESGASGHYQFVANRSSSYPGDLFLVFPLHIAEGCWLHCVQIQGGREGLVCDVIAGDV</sequence>
<organism evidence="2 3">
    <name type="scientific">Ceratodon purpureus</name>
    <name type="common">Fire moss</name>
    <name type="synonym">Dicranum purpureum</name>
    <dbReference type="NCBI Taxonomy" id="3225"/>
    <lineage>
        <taxon>Eukaryota</taxon>
        <taxon>Viridiplantae</taxon>
        <taxon>Streptophyta</taxon>
        <taxon>Embryophyta</taxon>
        <taxon>Bryophyta</taxon>
        <taxon>Bryophytina</taxon>
        <taxon>Bryopsida</taxon>
        <taxon>Dicranidae</taxon>
        <taxon>Pseudoditrichales</taxon>
        <taxon>Ditrichaceae</taxon>
        <taxon>Ceratodon</taxon>
    </lineage>
</organism>
<reference evidence="2" key="1">
    <citation type="submission" date="2020-06" db="EMBL/GenBank/DDBJ databases">
        <title>WGS assembly of Ceratodon purpureus strain R40.</title>
        <authorList>
            <person name="Carey S.B."/>
            <person name="Jenkins J."/>
            <person name="Shu S."/>
            <person name="Lovell J.T."/>
            <person name="Sreedasyam A."/>
            <person name="Maumus F."/>
            <person name="Tiley G.P."/>
            <person name="Fernandez-Pozo N."/>
            <person name="Barry K."/>
            <person name="Chen C."/>
            <person name="Wang M."/>
            <person name="Lipzen A."/>
            <person name="Daum C."/>
            <person name="Saski C.A."/>
            <person name="Payton A.C."/>
            <person name="Mcbreen J.C."/>
            <person name="Conrad R.E."/>
            <person name="Kollar L.M."/>
            <person name="Olsson S."/>
            <person name="Huttunen S."/>
            <person name="Landis J.B."/>
            <person name="Wickett N.J."/>
            <person name="Johnson M.G."/>
            <person name="Rensing S.A."/>
            <person name="Grimwood J."/>
            <person name="Schmutz J."/>
            <person name="Mcdaniel S.F."/>
        </authorList>
    </citation>
    <scope>NUCLEOTIDE SEQUENCE</scope>
    <source>
        <strain evidence="2">R40</strain>
    </source>
</reference>
<accession>A0A8T0JAN5</accession>
<evidence type="ECO:0000256" key="1">
    <source>
        <dbReference type="SAM" id="SignalP"/>
    </source>
</evidence>
<proteinExistence type="predicted"/>
<keyword evidence="1" id="KW-0732">Signal</keyword>
<name>A0A8T0JAN5_CERPU</name>
<evidence type="ECO:0000313" key="2">
    <source>
        <dbReference type="EMBL" id="KAG0591781.1"/>
    </source>
</evidence>
<gene>
    <name evidence="2" type="ORF">KC19_1G201500</name>
</gene>
<evidence type="ECO:0000313" key="3">
    <source>
        <dbReference type="Proteomes" id="UP000822688"/>
    </source>
</evidence>
<dbReference type="Proteomes" id="UP000822688">
    <property type="component" value="Chromosome 1"/>
</dbReference>
<dbReference type="EMBL" id="CM026421">
    <property type="protein sequence ID" value="KAG0591781.1"/>
    <property type="molecule type" value="Genomic_DNA"/>
</dbReference>
<protein>
    <recommendedName>
        <fullName evidence="4">Secreted protein</fullName>
    </recommendedName>
</protein>
<dbReference type="AlphaFoldDB" id="A0A8T0JAN5"/>
<keyword evidence="3" id="KW-1185">Reference proteome</keyword>